<dbReference type="AlphaFoldDB" id="A0A6G5A2I2"/>
<evidence type="ECO:0000256" key="1">
    <source>
        <dbReference type="SAM" id="Phobius"/>
    </source>
</evidence>
<dbReference type="EMBL" id="GIKN01002952">
    <property type="protein sequence ID" value="NIE45225.1"/>
    <property type="molecule type" value="Transcribed_RNA"/>
</dbReference>
<accession>A0A6G5A2I2</accession>
<organism evidence="2">
    <name type="scientific">Rhipicephalus microplus</name>
    <name type="common">Cattle tick</name>
    <name type="synonym">Boophilus microplus</name>
    <dbReference type="NCBI Taxonomy" id="6941"/>
    <lineage>
        <taxon>Eukaryota</taxon>
        <taxon>Metazoa</taxon>
        <taxon>Ecdysozoa</taxon>
        <taxon>Arthropoda</taxon>
        <taxon>Chelicerata</taxon>
        <taxon>Arachnida</taxon>
        <taxon>Acari</taxon>
        <taxon>Parasitiformes</taxon>
        <taxon>Ixodida</taxon>
        <taxon>Ixodoidea</taxon>
        <taxon>Ixodidae</taxon>
        <taxon>Rhipicephalinae</taxon>
        <taxon>Rhipicephalus</taxon>
        <taxon>Boophilus</taxon>
    </lineage>
</organism>
<name>A0A6G5A2I2_RHIMP</name>
<proteinExistence type="predicted"/>
<keyword evidence="1" id="KW-0812">Transmembrane</keyword>
<sequence length="131" mass="15294">MCVHTIGPCVVLYCLFLASIIFFKNLTRYSLCEKTMQHYSRVWRDGQWLVQYFKNSGPAPPTVKRDKLSVLKILAISLYLTLSVTSTKIFNSGSICTEQLVCTKIHACYWFTYKCHNVNQCTISSWIFWRF</sequence>
<keyword evidence="1" id="KW-0472">Membrane</keyword>
<protein>
    <submittedName>
        <fullName evidence="2">Uncharacterized protein</fullName>
    </submittedName>
</protein>
<reference evidence="2" key="1">
    <citation type="submission" date="2020-03" db="EMBL/GenBank/DDBJ databases">
        <title>A transcriptome and proteome of the tick Rhipicephalus microplus shaped by the genetic composition of its hosts and developmental stage.</title>
        <authorList>
            <person name="Garcia G.R."/>
            <person name="Ribeiro J.M.C."/>
            <person name="Maruyama S.R."/>
            <person name="Gardinasse L.G."/>
            <person name="Nelson K."/>
            <person name="Ferreira B.R."/>
            <person name="Andrade T.G."/>
            <person name="Santos I.K.F.M."/>
        </authorList>
    </citation>
    <scope>NUCLEOTIDE SEQUENCE</scope>
    <source>
        <strain evidence="2">NSGR</strain>
        <tissue evidence="2">Salivary glands</tissue>
    </source>
</reference>
<keyword evidence="1" id="KW-1133">Transmembrane helix</keyword>
<feature type="transmembrane region" description="Helical" evidence="1">
    <location>
        <begin position="6"/>
        <end position="26"/>
    </location>
</feature>
<evidence type="ECO:0000313" key="2">
    <source>
        <dbReference type="EMBL" id="NIE45225.1"/>
    </source>
</evidence>